<organism evidence="13 14">
    <name type="scientific">Methyloversatilis universalis (strain ATCC BAA-1314 / DSM 25237 / JCM 13912 / CCUG 52030 / FAM5)</name>
    <dbReference type="NCBI Taxonomy" id="1000565"/>
    <lineage>
        <taxon>Bacteria</taxon>
        <taxon>Pseudomonadati</taxon>
        <taxon>Pseudomonadota</taxon>
        <taxon>Betaproteobacteria</taxon>
        <taxon>Nitrosomonadales</taxon>
        <taxon>Sterolibacteriaceae</taxon>
        <taxon>Methyloversatilis</taxon>
    </lineage>
</organism>
<evidence type="ECO:0000256" key="4">
    <source>
        <dbReference type="ARBA" id="ARBA00023136"/>
    </source>
</evidence>
<gene>
    <name evidence="13" type="ORF">METUNv1_02816</name>
</gene>
<dbReference type="RefSeq" id="WP_008062787.1">
    <property type="nucleotide sequence ID" value="NZ_AFHG01000052.1"/>
</dbReference>
<evidence type="ECO:0000256" key="1">
    <source>
        <dbReference type="ARBA" id="ARBA00004236"/>
    </source>
</evidence>
<reference evidence="13 14" key="1">
    <citation type="journal article" date="2011" name="J. Bacteriol.">
        <title>Genome sequence of Methyloversatilis universalis FAM5T, a methylotrophic representative of the order Rhodocyclales.</title>
        <authorList>
            <person name="Kittichotirat W."/>
            <person name="Good N.M."/>
            <person name="Hall R."/>
            <person name="Bringel F."/>
            <person name="Lajus A."/>
            <person name="Medigue C."/>
            <person name="Smalley N.E."/>
            <person name="Beck D."/>
            <person name="Bumgarner R."/>
            <person name="Vuilleumier S."/>
            <person name="Kalyuzhnaya M.G."/>
        </authorList>
    </citation>
    <scope>NUCLEOTIDE SEQUENCE [LARGE SCALE GENOMIC DNA]</scope>
    <source>
        <strain evidence="14">ATCC BAA-1314 / JCM 13912 / FAM5</strain>
    </source>
</reference>
<feature type="transmembrane region" description="Helical" evidence="12">
    <location>
        <begin position="352"/>
        <end position="372"/>
    </location>
</feature>
<evidence type="ECO:0000256" key="2">
    <source>
        <dbReference type="ARBA" id="ARBA00022475"/>
    </source>
</evidence>
<evidence type="ECO:0000256" key="11">
    <source>
        <dbReference type="ARBA" id="ARBA00043078"/>
    </source>
</evidence>
<dbReference type="eggNOG" id="COG5309">
    <property type="taxonomic scope" value="Bacteria"/>
</dbReference>
<accession>F5REU1</accession>
<dbReference type="GO" id="GO:0005886">
    <property type="term" value="C:plasma membrane"/>
    <property type="evidence" value="ECO:0007669"/>
    <property type="project" value="UniProtKB-SubCell"/>
</dbReference>
<keyword evidence="3" id="KW-0378">Hydrolase</keyword>
<dbReference type="OrthoDB" id="9806824at2"/>
<comment type="function">
    <text evidence="9">Glucanases play a role in cell expansion during growth, in cell-cell fusion during mating, and in spore release during sporulation. This enzyme may be involved in beta-glucan degradation. Active on laminarin and lichenan.</text>
</comment>
<keyword evidence="2" id="KW-1003">Cell membrane</keyword>
<feature type="transmembrane region" description="Helical" evidence="12">
    <location>
        <begin position="415"/>
        <end position="434"/>
    </location>
</feature>
<keyword evidence="6" id="KW-0119">Carbohydrate metabolism</keyword>
<evidence type="ECO:0000256" key="3">
    <source>
        <dbReference type="ARBA" id="ARBA00022801"/>
    </source>
</evidence>
<dbReference type="InterPro" id="IPR050732">
    <property type="entry name" value="Beta-glucan_modifiers"/>
</dbReference>
<dbReference type="Gene3D" id="3.20.20.80">
    <property type="entry name" value="Glycosidases"/>
    <property type="match status" value="1"/>
</dbReference>
<evidence type="ECO:0000313" key="13">
    <source>
        <dbReference type="EMBL" id="EGK71422.1"/>
    </source>
</evidence>
<keyword evidence="4 12" id="KW-0472">Membrane</keyword>
<keyword evidence="8" id="KW-0624">Polysaccharide degradation</keyword>
<evidence type="ECO:0000256" key="10">
    <source>
        <dbReference type="ARBA" id="ARBA00042373"/>
    </source>
</evidence>
<feature type="transmembrane region" description="Helical" evidence="12">
    <location>
        <begin position="494"/>
        <end position="512"/>
    </location>
</feature>
<comment type="subcellular location">
    <subcellularLocation>
        <location evidence="1">Cell membrane</location>
    </subcellularLocation>
</comment>
<dbReference type="InterPro" id="IPR017853">
    <property type="entry name" value="GH"/>
</dbReference>
<sequence length="516" mass="56423">MIEPLNRAPRWARYALVHLVALALMAFWLWRANQPQALAEVPPDQARLQCVSYAPYYRPGESPLVPGFRVERERIDADLARLARVTDCVRLYSVDQGLDAVPELAGKHGLKVLVGAWIGGDLKRNDAELSEAIALANRHRDVVRGLIVGNEVLLRREQTEAAMRAYIERAQRETEVPVTYADVWEFWLRHRGLADSVDFATVHILPYWEDHPQAIDDAIMHVETVMDRMSADLGKPLLIGETGWPSQGKQRDGARPGLVEQARYLREFLLAAQAHGWRYNVIEAYDQPWKRLLEGTVGGYWGVLDSAGHAKFGWHGAQAERNDGATPLTAGAAGLLIGVCVVLAARVRRSGAAAACALSGALAGLVALLQWEYLLLACRNLPEWLGMGAVALAGWAAWALLPFALTGRALGALRAALRVLLFGLAVAGLLLAVDGRYRDFPFLLFALPALQFGLAARWAGFGLMPALPETRLFALVAVTGSTLAWLADWRNPQALAWALLAAVLAAAFARPGSARD</sequence>
<name>F5REU1_METUF</name>
<evidence type="ECO:0000256" key="5">
    <source>
        <dbReference type="ARBA" id="ARBA00023180"/>
    </source>
</evidence>
<evidence type="ECO:0000256" key="7">
    <source>
        <dbReference type="ARBA" id="ARBA00023316"/>
    </source>
</evidence>
<dbReference type="GO" id="GO:0016787">
    <property type="term" value="F:hydrolase activity"/>
    <property type="evidence" value="ECO:0007669"/>
    <property type="project" value="UniProtKB-KW"/>
</dbReference>
<dbReference type="PANTHER" id="PTHR16631">
    <property type="entry name" value="GLUCAN 1,3-BETA-GLUCOSIDASE"/>
    <property type="match status" value="1"/>
</dbReference>
<dbReference type="AlphaFoldDB" id="F5REU1"/>
<evidence type="ECO:0000256" key="12">
    <source>
        <dbReference type="SAM" id="Phobius"/>
    </source>
</evidence>
<evidence type="ECO:0000256" key="8">
    <source>
        <dbReference type="ARBA" id="ARBA00023326"/>
    </source>
</evidence>
<evidence type="ECO:0000313" key="14">
    <source>
        <dbReference type="Proteomes" id="UP000005019"/>
    </source>
</evidence>
<protein>
    <recommendedName>
        <fullName evidence="11">Endo-1,3-beta-glucanase btgC</fullName>
    </recommendedName>
    <alternativeName>
        <fullName evidence="10">Laminarinase btgC</fullName>
    </alternativeName>
</protein>
<comment type="caution">
    <text evidence="13">The sequence shown here is derived from an EMBL/GenBank/DDBJ whole genome shotgun (WGS) entry which is preliminary data.</text>
</comment>
<dbReference type="GO" id="GO:0071555">
    <property type="term" value="P:cell wall organization"/>
    <property type="evidence" value="ECO:0007669"/>
    <property type="project" value="UniProtKB-KW"/>
</dbReference>
<dbReference type="Proteomes" id="UP000005019">
    <property type="component" value="Unassembled WGS sequence"/>
</dbReference>
<keyword evidence="7" id="KW-0961">Cell wall biogenesis/degradation</keyword>
<keyword evidence="12" id="KW-0812">Transmembrane</keyword>
<evidence type="ECO:0000256" key="9">
    <source>
        <dbReference type="ARBA" id="ARBA00037649"/>
    </source>
</evidence>
<keyword evidence="5" id="KW-0325">Glycoprotein</keyword>
<dbReference type="SUPFAM" id="SSF51445">
    <property type="entry name" value="(Trans)glycosidases"/>
    <property type="match status" value="1"/>
</dbReference>
<dbReference type="GO" id="GO:0000272">
    <property type="term" value="P:polysaccharide catabolic process"/>
    <property type="evidence" value="ECO:0007669"/>
    <property type="project" value="UniProtKB-KW"/>
</dbReference>
<proteinExistence type="predicted"/>
<keyword evidence="12" id="KW-1133">Transmembrane helix</keyword>
<evidence type="ECO:0000256" key="6">
    <source>
        <dbReference type="ARBA" id="ARBA00023277"/>
    </source>
</evidence>
<dbReference type="STRING" id="1000565.METUNv1_02816"/>
<keyword evidence="14" id="KW-1185">Reference proteome</keyword>
<feature type="transmembrane region" description="Helical" evidence="12">
    <location>
        <begin position="440"/>
        <end position="460"/>
    </location>
</feature>
<feature type="transmembrane region" description="Helical" evidence="12">
    <location>
        <begin position="328"/>
        <end position="345"/>
    </location>
</feature>
<feature type="transmembrane region" description="Helical" evidence="12">
    <location>
        <begin position="384"/>
        <end position="403"/>
    </location>
</feature>
<feature type="transmembrane region" description="Helical" evidence="12">
    <location>
        <begin position="472"/>
        <end position="488"/>
    </location>
</feature>
<dbReference type="PANTHER" id="PTHR16631:SF17">
    <property type="entry name" value="GLUCAN ENDO-1,3-BETA-GLUCOSIDASE BTGC"/>
    <property type="match status" value="1"/>
</dbReference>
<dbReference type="EMBL" id="AFHG01000052">
    <property type="protein sequence ID" value="EGK71422.1"/>
    <property type="molecule type" value="Genomic_DNA"/>
</dbReference>